<sequence>MGKAENKQLAKAIAIRIDEILAITDLSIVGLANFAGVGEKAIRSYHSGTLPISVETIDKICTPFALSLAHFFDFALPLQIAEQQLKTLEDYRNKFLHQRKGYFKEEEELFLAKPQSTGTKREREYVAYIVLQTDYFEQERSIAQMLVDFRGEFDLHLESGRLHELLKKYLGRHLARKTSLSKKLDGSLSKRSIFLYYRPTKK</sequence>
<dbReference type="OrthoDB" id="704206at2"/>
<dbReference type="AlphaFoldDB" id="A0A4R7D2D6"/>
<dbReference type="RefSeq" id="WP_133640082.1">
    <property type="nucleotide sequence ID" value="NZ_SNZV01000004.1"/>
</dbReference>
<keyword evidence="2" id="KW-1185">Reference proteome</keyword>
<gene>
    <name evidence="1" type="ORF">B0I21_10481</name>
</gene>
<dbReference type="GO" id="GO:0003677">
    <property type="term" value="F:DNA binding"/>
    <property type="evidence" value="ECO:0007669"/>
    <property type="project" value="InterPro"/>
</dbReference>
<dbReference type="Proteomes" id="UP000294752">
    <property type="component" value="Unassembled WGS sequence"/>
</dbReference>
<dbReference type="InterPro" id="IPR010982">
    <property type="entry name" value="Lambda_DNA-bd_dom_sf"/>
</dbReference>
<comment type="caution">
    <text evidence="1">The sequence shown here is derived from an EMBL/GenBank/DDBJ whole genome shotgun (WGS) entry which is preliminary data.</text>
</comment>
<accession>A0A4R7D2D6</accession>
<protein>
    <submittedName>
        <fullName evidence="1">Uncharacterized protein</fullName>
    </submittedName>
</protein>
<name>A0A4R7D2D6_9SPHI</name>
<dbReference type="Gene3D" id="1.10.260.40">
    <property type="entry name" value="lambda repressor-like DNA-binding domains"/>
    <property type="match status" value="1"/>
</dbReference>
<proteinExistence type="predicted"/>
<dbReference type="SUPFAM" id="SSF47413">
    <property type="entry name" value="lambda repressor-like DNA-binding domains"/>
    <property type="match status" value="1"/>
</dbReference>
<evidence type="ECO:0000313" key="2">
    <source>
        <dbReference type="Proteomes" id="UP000294752"/>
    </source>
</evidence>
<organism evidence="1 2">
    <name type="scientific">Sphingobacterium paludis</name>
    <dbReference type="NCBI Taxonomy" id="1476465"/>
    <lineage>
        <taxon>Bacteria</taxon>
        <taxon>Pseudomonadati</taxon>
        <taxon>Bacteroidota</taxon>
        <taxon>Sphingobacteriia</taxon>
        <taxon>Sphingobacteriales</taxon>
        <taxon>Sphingobacteriaceae</taxon>
        <taxon>Sphingobacterium</taxon>
    </lineage>
</organism>
<reference evidence="1 2" key="1">
    <citation type="submission" date="2019-03" db="EMBL/GenBank/DDBJ databases">
        <title>Genomic Encyclopedia of Type Strains, Phase III (KMG-III): the genomes of soil and plant-associated and newly described type strains.</title>
        <authorList>
            <person name="Whitman W."/>
        </authorList>
    </citation>
    <scope>NUCLEOTIDE SEQUENCE [LARGE SCALE GENOMIC DNA]</scope>
    <source>
        <strain evidence="1 2">CGMCC 1.12801</strain>
    </source>
</reference>
<dbReference type="EMBL" id="SNZV01000004">
    <property type="protein sequence ID" value="TDS13755.1"/>
    <property type="molecule type" value="Genomic_DNA"/>
</dbReference>
<evidence type="ECO:0000313" key="1">
    <source>
        <dbReference type="EMBL" id="TDS13755.1"/>
    </source>
</evidence>